<organism evidence="1 2">
    <name type="scientific">Saccharothrix saharensis</name>
    <dbReference type="NCBI Taxonomy" id="571190"/>
    <lineage>
        <taxon>Bacteria</taxon>
        <taxon>Bacillati</taxon>
        <taxon>Actinomycetota</taxon>
        <taxon>Actinomycetes</taxon>
        <taxon>Pseudonocardiales</taxon>
        <taxon>Pseudonocardiaceae</taxon>
        <taxon>Saccharothrix</taxon>
    </lineage>
</organism>
<dbReference type="AlphaFoldDB" id="A0A543J7T8"/>
<dbReference type="RefSeq" id="WP_141975794.1">
    <property type="nucleotide sequence ID" value="NZ_VFPP01000001.1"/>
</dbReference>
<keyword evidence="2" id="KW-1185">Reference proteome</keyword>
<comment type="caution">
    <text evidence="1">The sequence shown here is derived from an EMBL/GenBank/DDBJ whole genome shotgun (WGS) entry which is preliminary data.</text>
</comment>
<accession>A0A543J7T8</accession>
<dbReference type="EMBL" id="VFPP01000001">
    <property type="protein sequence ID" value="TQM78891.1"/>
    <property type="molecule type" value="Genomic_DNA"/>
</dbReference>
<name>A0A543J7T8_9PSEU</name>
<dbReference type="Proteomes" id="UP000316628">
    <property type="component" value="Unassembled WGS sequence"/>
</dbReference>
<evidence type="ECO:0000313" key="1">
    <source>
        <dbReference type="EMBL" id="TQM78891.1"/>
    </source>
</evidence>
<dbReference type="OrthoDB" id="9827789at2"/>
<gene>
    <name evidence="1" type="ORF">FHX81_1177</name>
</gene>
<sequence>MSKLTLEPREAVDKVAQWVEEEQPLINEVIRFAGDWGGWAHNQFATWLQRNLRDTTGRVDPLDVITEVGQVWTGQAAVPVFQRRPGEHVERADLVFNVEEDIGERAPALIVMQLRCETATTAWTDYHAALSTDVALLHRVDPALLPDPASRGRVVMALGIGRYYTDHDVAPGFTLRFAGGNPLVAVQWWSGTGIH</sequence>
<reference evidence="1 2" key="1">
    <citation type="submission" date="2019-06" db="EMBL/GenBank/DDBJ databases">
        <title>Sequencing the genomes of 1000 actinobacteria strains.</title>
        <authorList>
            <person name="Klenk H.-P."/>
        </authorList>
    </citation>
    <scope>NUCLEOTIDE SEQUENCE [LARGE SCALE GENOMIC DNA]</scope>
    <source>
        <strain evidence="1 2">DSM 45456</strain>
    </source>
</reference>
<protein>
    <submittedName>
        <fullName evidence="1">Uncharacterized protein</fullName>
    </submittedName>
</protein>
<evidence type="ECO:0000313" key="2">
    <source>
        <dbReference type="Proteomes" id="UP000316628"/>
    </source>
</evidence>
<proteinExistence type="predicted"/>